<feature type="domain" description="GGDEF" evidence="3">
    <location>
        <begin position="168"/>
        <end position="298"/>
    </location>
</feature>
<dbReference type="PANTHER" id="PTHR45138">
    <property type="entry name" value="REGULATORY COMPONENTS OF SENSORY TRANSDUCTION SYSTEM"/>
    <property type="match status" value="1"/>
</dbReference>
<dbReference type="PROSITE" id="PS50887">
    <property type="entry name" value="GGDEF"/>
    <property type="match status" value="1"/>
</dbReference>
<organism evidence="4 5">
    <name type="scientific">Desulfovibrio psychrotolerans</name>
    <dbReference type="NCBI Taxonomy" id="415242"/>
    <lineage>
        <taxon>Bacteria</taxon>
        <taxon>Pseudomonadati</taxon>
        <taxon>Thermodesulfobacteriota</taxon>
        <taxon>Desulfovibrionia</taxon>
        <taxon>Desulfovibrionales</taxon>
        <taxon>Desulfovibrionaceae</taxon>
        <taxon>Desulfovibrio</taxon>
    </lineage>
</organism>
<keyword evidence="5" id="KW-1185">Reference proteome</keyword>
<dbReference type="InterPro" id="IPR035965">
    <property type="entry name" value="PAS-like_dom_sf"/>
</dbReference>
<dbReference type="EMBL" id="BLVP01000007">
    <property type="protein sequence ID" value="GFM36594.1"/>
    <property type="molecule type" value="Genomic_DNA"/>
</dbReference>
<name>A0A7J0BUB9_9BACT</name>
<dbReference type="SUPFAM" id="SSF55785">
    <property type="entry name" value="PYP-like sensor domain (PAS domain)"/>
    <property type="match status" value="1"/>
</dbReference>
<dbReference type="SMART" id="SM00267">
    <property type="entry name" value="GGDEF"/>
    <property type="match status" value="1"/>
</dbReference>
<evidence type="ECO:0000256" key="2">
    <source>
        <dbReference type="ARBA" id="ARBA00034247"/>
    </source>
</evidence>
<dbReference type="Proteomes" id="UP000503820">
    <property type="component" value="Unassembled WGS sequence"/>
</dbReference>
<dbReference type="Pfam" id="PF00990">
    <property type="entry name" value="GGDEF"/>
    <property type="match status" value="1"/>
</dbReference>
<proteinExistence type="predicted"/>
<evidence type="ECO:0000256" key="1">
    <source>
        <dbReference type="ARBA" id="ARBA00012528"/>
    </source>
</evidence>
<comment type="caution">
    <text evidence="4">The sequence shown here is derived from an EMBL/GenBank/DDBJ whole genome shotgun (WGS) entry which is preliminary data.</text>
</comment>
<dbReference type="NCBIfam" id="TIGR00254">
    <property type="entry name" value="GGDEF"/>
    <property type="match status" value="1"/>
</dbReference>
<dbReference type="PANTHER" id="PTHR45138:SF9">
    <property type="entry name" value="DIGUANYLATE CYCLASE DGCM-RELATED"/>
    <property type="match status" value="1"/>
</dbReference>
<evidence type="ECO:0000313" key="4">
    <source>
        <dbReference type="EMBL" id="GFM36594.1"/>
    </source>
</evidence>
<dbReference type="Gene3D" id="3.30.450.20">
    <property type="entry name" value="PAS domain"/>
    <property type="match status" value="1"/>
</dbReference>
<dbReference type="InterPro" id="IPR029787">
    <property type="entry name" value="Nucleotide_cyclase"/>
</dbReference>
<dbReference type="GO" id="GO:0052621">
    <property type="term" value="F:diguanylate cyclase activity"/>
    <property type="evidence" value="ECO:0007669"/>
    <property type="project" value="UniProtKB-EC"/>
</dbReference>
<comment type="catalytic activity">
    <reaction evidence="2">
        <text>2 GTP = 3',3'-c-di-GMP + 2 diphosphate</text>
        <dbReference type="Rhea" id="RHEA:24898"/>
        <dbReference type="ChEBI" id="CHEBI:33019"/>
        <dbReference type="ChEBI" id="CHEBI:37565"/>
        <dbReference type="ChEBI" id="CHEBI:58805"/>
        <dbReference type="EC" id="2.7.7.65"/>
    </reaction>
</comment>
<dbReference type="AlphaFoldDB" id="A0A7J0BUB9"/>
<accession>A0A7J0BUB9</accession>
<protein>
    <recommendedName>
        <fullName evidence="1">diguanylate cyclase</fullName>
        <ecNumber evidence="1">2.7.7.65</ecNumber>
    </recommendedName>
</protein>
<dbReference type="GO" id="GO:0005886">
    <property type="term" value="C:plasma membrane"/>
    <property type="evidence" value="ECO:0007669"/>
    <property type="project" value="TreeGrafter"/>
</dbReference>
<evidence type="ECO:0000313" key="5">
    <source>
        <dbReference type="Proteomes" id="UP000503820"/>
    </source>
</evidence>
<dbReference type="SUPFAM" id="SSF55073">
    <property type="entry name" value="Nucleotide cyclase"/>
    <property type="match status" value="1"/>
</dbReference>
<dbReference type="GO" id="GO:1902201">
    <property type="term" value="P:negative regulation of bacterial-type flagellum-dependent cell motility"/>
    <property type="evidence" value="ECO:0007669"/>
    <property type="project" value="TreeGrafter"/>
</dbReference>
<evidence type="ECO:0000259" key="3">
    <source>
        <dbReference type="PROSITE" id="PS50887"/>
    </source>
</evidence>
<dbReference type="CDD" id="cd01949">
    <property type="entry name" value="GGDEF"/>
    <property type="match status" value="1"/>
</dbReference>
<dbReference type="InterPro" id="IPR000160">
    <property type="entry name" value="GGDEF_dom"/>
</dbReference>
<sequence length="319" mass="34762">MQLPRAIYRFLDGMPSGTMVFSRDGSAVYANPAARVLLGAVAEVAAPLDFFLSECGDTVAADEHPVAVALRERRASGWRVLGVQRSAGHAPVWLRVQAAPVKDETGTDWVVVSLEEASEERRLRRELHDRERRAQVRDVSSGRAEVCGRAQAHALLARAVVEARDRMVPLAVCLLDLDMFKRLNQAFGRSCGDEVLLHVAETLSACVREEDEYARLGGGEFLVIVPGMTLREAWLLMERFRERLAQELVPCTGRPVSVSGGMVLLREEEDAPALLERADSLLYLAKLDGRNRIVPDASIGAFPIAGARPGGQAVGGSDV</sequence>
<dbReference type="EC" id="2.7.7.65" evidence="1"/>
<dbReference type="InterPro" id="IPR050469">
    <property type="entry name" value="Diguanylate_Cyclase"/>
</dbReference>
<dbReference type="Gene3D" id="3.30.70.270">
    <property type="match status" value="1"/>
</dbReference>
<gene>
    <name evidence="4" type="ORF">DSM19430T_12780</name>
</gene>
<dbReference type="GO" id="GO:0043709">
    <property type="term" value="P:cell adhesion involved in single-species biofilm formation"/>
    <property type="evidence" value="ECO:0007669"/>
    <property type="project" value="TreeGrafter"/>
</dbReference>
<dbReference type="InterPro" id="IPR043128">
    <property type="entry name" value="Rev_trsase/Diguanyl_cyclase"/>
</dbReference>
<reference evidence="4 5" key="1">
    <citation type="submission" date="2020-05" db="EMBL/GenBank/DDBJ databases">
        <title>Draft genome sequence of Desulfovibrio psychrotolerans JS1T.</title>
        <authorList>
            <person name="Ueno A."/>
            <person name="Tamazawa S."/>
            <person name="Tamamura S."/>
            <person name="Murakami T."/>
            <person name="Kiyama T."/>
            <person name="Inomata H."/>
            <person name="Amano Y."/>
            <person name="Miyakawa K."/>
            <person name="Tamaki H."/>
            <person name="Naganuma T."/>
            <person name="Kaneko K."/>
        </authorList>
    </citation>
    <scope>NUCLEOTIDE SEQUENCE [LARGE SCALE GENOMIC DNA]</scope>
    <source>
        <strain evidence="4 5">JS1</strain>
    </source>
</reference>